<dbReference type="SUPFAM" id="SSF52218">
    <property type="entry name" value="Flavoproteins"/>
    <property type="match status" value="1"/>
</dbReference>
<evidence type="ECO:0000256" key="1">
    <source>
        <dbReference type="SAM" id="SignalP"/>
    </source>
</evidence>
<dbReference type="InterPro" id="IPR029039">
    <property type="entry name" value="Flavoprotein-like_sf"/>
</dbReference>
<dbReference type="Proteomes" id="UP001281761">
    <property type="component" value="Unassembled WGS sequence"/>
</dbReference>
<accession>A0ABQ9YK58</accession>
<organism evidence="2 3">
    <name type="scientific">Blattamonas nauphoetae</name>
    <dbReference type="NCBI Taxonomy" id="2049346"/>
    <lineage>
        <taxon>Eukaryota</taxon>
        <taxon>Metamonada</taxon>
        <taxon>Preaxostyla</taxon>
        <taxon>Oxymonadida</taxon>
        <taxon>Blattamonas</taxon>
    </lineage>
</organism>
<keyword evidence="1" id="KW-0732">Signal</keyword>
<dbReference type="Gene3D" id="3.40.50.360">
    <property type="match status" value="1"/>
</dbReference>
<sequence length="205" mass="22366">MIVFSILCLHFSYCEAFNVLFLYYSHSGVTKNTSHSIAEEIKLRPNIDVQATFKEISCPLDDGSFFTRATNKLKTALSIRSINCTCEDISFDSYDAVIFGSPIMGTTLPVFLEDTVAALPFSSFEGPVFYVSTGVTLTGTRASKKFSALTKVTPVKTLSIRKLIGASQNDFLLSEFVGNVIGILTNPSKHSKTSAPAEHTPEAEL</sequence>
<keyword evidence="3" id="KW-1185">Reference proteome</keyword>
<feature type="chain" id="PRO_5045594902" description="Flavodoxin-like domain-containing protein" evidence="1">
    <location>
        <begin position="17"/>
        <end position="205"/>
    </location>
</feature>
<evidence type="ECO:0000313" key="3">
    <source>
        <dbReference type="Proteomes" id="UP001281761"/>
    </source>
</evidence>
<gene>
    <name evidence="2" type="ORF">BLNAU_665</name>
</gene>
<evidence type="ECO:0000313" key="2">
    <source>
        <dbReference type="EMBL" id="KAK2964134.1"/>
    </source>
</evidence>
<dbReference type="EMBL" id="JARBJD010000003">
    <property type="protein sequence ID" value="KAK2964134.1"/>
    <property type="molecule type" value="Genomic_DNA"/>
</dbReference>
<name>A0ABQ9YK58_9EUKA</name>
<proteinExistence type="predicted"/>
<reference evidence="2 3" key="1">
    <citation type="journal article" date="2022" name="bioRxiv">
        <title>Genomics of Preaxostyla Flagellates Illuminates Evolutionary Transitions and the Path Towards Mitochondrial Loss.</title>
        <authorList>
            <person name="Novak L.V.F."/>
            <person name="Treitli S.C."/>
            <person name="Pyrih J."/>
            <person name="Halakuc P."/>
            <person name="Pipaliya S.V."/>
            <person name="Vacek V."/>
            <person name="Brzon O."/>
            <person name="Soukal P."/>
            <person name="Eme L."/>
            <person name="Dacks J.B."/>
            <person name="Karnkowska A."/>
            <person name="Elias M."/>
            <person name="Hampl V."/>
        </authorList>
    </citation>
    <scope>NUCLEOTIDE SEQUENCE [LARGE SCALE GENOMIC DNA]</scope>
    <source>
        <strain evidence="2">NAU3</strain>
        <tissue evidence="2">Gut</tissue>
    </source>
</reference>
<protein>
    <recommendedName>
        <fullName evidence="4">Flavodoxin-like domain-containing protein</fullName>
    </recommendedName>
</protein>
<evidence type="ECO:0008006" key="4">
    <source>
        <dbReference type="Google" id="ProtNLM"/>
    </source>
</evidence>
<comment type="caution">
    <text evidence="2">The sequence shown here is derived from an EMBL/GenBank/DDBJ whole genome shotgun (WGS) entry which is preliminary data.</text>
</comment>
<feature type="signal peptide" evidence="1">
    <location>
        <begin position="1"/>
        <end position="16"/>
    </location>
</feature>